<evidence type="ECO:0000256" key="2">
    <source>
        <dbReference type="SAM" id="SignalP"/>
    </source>
</evidence>
<sequence>MTHMTMTSRGALLLSLLLVQGMAFAAPPSKHDDDIRISTDQGRVSLDWDDKEYEWWQHNCLDVSTRTSRIQLNCDNMDGKYRDHYNRSIHSGNNPGQGHDKPGNKHGGNGHQKH</sequence>
<dbReference type="AlphaFoldDB" id="A0A3N6TBB8"/>
<evidence type="ECO:0000256" key="1">
    <source>
        <dbReference type="SAM" id="MobiDB-lite"/>
    </source>
</evidence>
<feature type="chain" id="PRO_5044226617" evidence="2">
    <location>
        <begin position="26"/>
        <end position="114"/>
    </location>
</feature>
<evidence type="ECO:0000313" key="4">
    <source>
        <dbReference type="Proteomes" id="UP001163285"/>
    </source>
</evidence>
<proteinExistence type="predicted"/>
<dbReference type="RefSeq" id="WP_080988613.1">
    <property type="nucleotide sequence ID" value="NZ_AP019195.1"/>
</dbReference>
<name>A0A3N6TBB8_AERCA</name>
<dbReference type="Proteomes" id="UP001163285">
    <property type="component" value="Chromosome"/>
</dbReference>
<keyword evidence="2" id="KW-0732">Signal</keyword>
<dbReference type="EMBL" id="CP110176">
    <property type="protein sequence ID" value="UZC85651.1"/>
    <property type="molecule type" value="Genomic_DNA"/>
</dbReference>
<accession>A0A3N6TBB8</accession>
<protein>
    <submittedName>
        <fullName evidence="3">Uncharacterized protein</fullName>
    </submittedName>
</protein>
<organism evidence="3 4">
    <name type="scientific">Aeromonas caviae</name>
    <name type="common">Aeromonas punctata</name>
    <dbReference type="NCBI Taxonomy" id="648"/>
    <lineage>
        <taxon>Bacteria</taxon>
        <taxon>Pseudomonadati</taxon>
        <taxon>Pseudomonadota</taxon>
        <taxon>Gammaproteobacteria</taxon>
        <taxon>Aeromonadales</taxon>
        <taxon>Aeromonadaceae</taxon>
        <taxon>Aeromonas</taxon>
    </lineage>
</organism>
<feature type="region of interest" description="Disordered" evidence="1">
    <location>
        <begin position="83"/>
        <end position="114"/>
    </location>
</feature>
<feature type="signal peptide" evidence="2">
    <location>
        <begin position="1"/>
        <end position="25"/>
    </location>
</feature>
<evidence type="ECO:0000313" key="3">
    <source>
        <dbReference type="EMBL" id="UZC85651.1"/>
    </source>
</evidence>
<gene>
    <name evidence="3" type="ORF">OJY61_17680</name>
</gene>
<feature type="compositionally biased region" description="Gly residues" evidence="1">
    <location>
        <begin position="105"/>
        <end position="114"/>
    </location>
</feature>
<reference evidence="3" key="1">
    <citation type="submission" date="2023-04" db="EMBL/GenBank/DDBJ databases">
        <title>Whole Genome Sequence of Multi-drug resistant Aeromonas caviae as a gut pathogen in newborn.</title>
        <authorList>
            <person name="Jadhav S.V."/>
            <person name="Saroj S.D."/>
            <person name="Saha U.B."/>
            <person name="Sen S."/>
            <person name="Kher A."/>
        </authorList>
    </citation>
    <scope>NUCLEOTIDE SEQUENCE</scope>
    <source>
        <strain evidence="3">SVJ23</strain>
    </source>
</reference>